<comment type="caution">
    <text evidence="1">The sequence shown here is derived from an EMBL/GenBank/DDBJ whole genome shotgun (WGS) entry which is preliminary data.</text>
</comment>
<protein>
    <submittedName>
        <fullName evidence="1">Uncharacterized protein</fullName>
    </submittedName>
</protein>
<reference evidence="1 2" key="1">
    <citation type="submission" date="2020-04" db="EMBL/GenBank/DDBJ databases">
        <title>Draft genome of Pyxidicoccus fallax type strain.</title>
        <authorList>
            <person name="Whitworth D.E."/>
        </authorList>
    </citation>
    <scope>NUCLEOTIDE SEQUENCE [LARGE SCALE GENOMIC DNA]</scope>
    <source>
        <strain evidence="1 2">DSM 14698</strain>
    </source>
</reference>
<dbReference type="EMBL" id="JABBJJ010000261">
    <property type="protein sequence ID" value="NMO20673.1"/>
    <property type="molecule type" value="Genomic_DNA"/>
</dbReference>
<organism evidence="1 2">
    <name type="scientific">Pyxidicoccus fallax</name>
    <dbReference type="NCBI Taxonomy" id="394095"/>
    <lineage>
        <taxon>Bacteria</taxon>
        <taxon>Pseudomonadati</taxon>
        <taxon>Myxococcota</taxon>
        <taxon>Myxococcia</taxon>
        <taxon>Myxococcales</taxon>
        <taxon>Cystobacterineae</taxon>
        <taxon>Myxococcaceae</taxon>
        <taxon>Pyxidicoccus</taxon>
    </lineage>
</organism>
<accession>A0A848LT45</accession>
<dbReference type="Proteomes" id="UP000518300">
    <property type="component" value="Unassembled WGS sequence"/>
</dbReference>
<dbReference type="RefSeq" id="WP_169349884.1">
    <property type="nucleotide sequence ID" value="NZ_JABBJJ010000261.1"/>
</dbReference>
<evidence type="ECO:0000313" key="2">
    <source>
        <dbReference type="Proteomes" id="UP000518300"/>
    </source>
</evidence>
<keyword evidence="2" id="KW-1185">Reference proteome</keyword>
<sequence>MRKTPSIPWELALFVAVVLAVLGYVSSHIKLIQMPDGHWLFTRTPGRVEWNGRGFRYLVWGVDTVVRVEIDTDGDGDYDLRGDDWQRDPPRWCWQRSGWTWEPVPPARCVEGAGRD</sequence>
<name>A0A848LT45_9BACT</name>
<gene>
    <name evidence="1" type="ORF">HG543_38345</name>
</gene>
<proteinExistence type="predicted"/>
<dbReference type="AlphaFoldDB" id="A0A848LT45"/>
<evidence type="ECO:0000313" key="1">
    <source>
        <dbReference type="EMBL" id="NMO20673.1"/>
    </source>
</evidence>